<comment type="similarity">
    <text evidence="7">Belongs to the class I-like SAM-binding methyltransferase superfamily. C5-methyltransferase family.</text>
</comment>
<dbReference type="PANTHER" id="PTHR46098">
    <property type="entry name" value="TRNA (CYTOSINE(38)-C(5))-METHYLTRANSFERASE"/>
    <property type="match status" value="1"/>
</dbReference>
<dbReference type="PRINTS" id="PR00105">
    <property type="entry name" value="C5METTRFRASE"/>
</dbReference>
<dbReference type="InterPro" id="IPR029063">
    <property type="entry name" value="SAM-dependent_MTases_sf"/>
</dbReference>
<dbReference type="AlphaFoldDB" id="A0A2W5HFG4"/>
<dbReference type="Proteomes" id="UP000249769">
    <property type="component" value="Unassembled WGS sequence"/>
</dbReference>
<keyword evidence="3 7" id="KW-0808">Transferase</keyword>
<evidence type="ECO:0000313" key="9">
    <source>
        <dbReference type="Proteomes" id="UP000249769"/>
    </source>
</evidence>
<dbReference type="GO" id="GO:0003886">
    <property type="term" value="F:DNA (cytosine-5-)-methyltransferase activity"/>
    <property type="evidence" value="ECO:0007669"/>
    <property type="project" value="UniProtKB-EC"/>
</dbReference>
<evidence type="ECO:0000256" key="2">
    <source>
        <dbReference type="ARBA" id="ARBA00022603"/>
    </source>
</evidence>
<comment type="catalytic activity">
    <reaction evidence="6">
        <text>a 2'-deoxycytidine in DNA + S-adenosyl-L-methionine = a 5-methyl-2'-deoxycytidine in DNA + S-adenosyl-L-homocysteine + H(+)</text>
        <dbReference type="Rhea" id="RHEA:13681"/>
        <dbReference type="Rhea" id="RHEA-COMP:11369"/>
        <dbReference type="Rhea" id="RHEA-COMP:11370"/>
        <dbReference type="ChEBI" id="CHEBI:15378"/>
        <dbReference type="ChEBI" id="CHEBI:57856"/>
        <dbReference type="ChEBI" id="CHEBI:59789"/>
        <dbReference type="ChEBI" id="CHEBI:85452"/>
        <dbReference type="ChEBI" id="CHEBI:85454"/>
        <dbReference type="EC" id="2.1.1.37"/>
    </reaction>
</comment>
<dbReference type="Pfam" id="PF00145">
    <property type="entry name" value="DNA_methylase"/>
    <property type="match status" value="1"/>
</dbReference>
<evidence type="ECO:0000256" key="1">
    <source>
        <dbReference type="ARBA" id="ARBA00011975"/>
    </source>
</evidence>
<keyword evidence="5" id="KW-0680">Restriction system</keyword>
<comment type="caution">
    <text evidence="8">The sequence shown here is derived from an EMBL/GenBank/DDBJ whole genome shotgun (WGS) entry which is preliminary data.</text>
</comment>
<dbReference type="InterPro" id="IPR001525">
    <property type="entry name" value="C5_MeTfrase"/>
</dbReference>
<dbReference type="EC" id="2.1.1.37" evidence="1"/>
<evidence type="ECO:0000256" key="3">
    <source>
        <dbReference type="ARBA" id="ARBA00022679"/>
    </source>
</evidence>
<proteinExistence type="inferred from homology"/>
<dbReference type="Gene3D" id="3.40.50.150">
    <property type="entry name" value="Vaccinia Virus protein VP39"/>
    <property type="match status" value="1"/>
</dbReference>
<dbReference type="InterPro" id="IPR050750">
    <property type="entry name" value="C5-MTase"/>
</dbReference>
<name>A0A2W5HFG4_9HYPH</name>
<reference evidence="8 9" key="1">
    <citation type="submission" date="2017-08" db="EMBL/GenBank/DDBJ databases">
        <title>Infants hospitalized years apart are colonized by the same room-sourced microbial strains.</title>
        <authorList>
            <person name="Brooks B."/>
            <person name="Olm M.R."/>
            <person name="Firek B.A."/>
            <person name="Baker R."/>
            <person name="Thomas B.C."/>
            <person name="Morowitz M.J."/>
            <person name="Banfield J.F."/>
        </authorList>
    </citation>
    <scope>NUCLEOTIDE SEQUENCE [LARGE SCALE GENOMIC DNA]</scope>
    <source>
        <strain evidence="8">S2_009_000_R2_73</strain>
    </source>
</reference>
<evidence type="ECO:0000256" key="4">
    <source>
        <dbReference type="ARBA" id="ARBA00022691"/>
    </source>
</evidence>
<keyword evidence="2 7" id="KW-0489">Methyltransferase</keyword>
<dbReference type="GO" id="GO:0009307">
    <property type="term" value="P:DNA restriction-modification system"/>
    <property type="evidence" value="ECO:0007669"/>
    <property type="project" value="UniProtKB-KW"/>
</dbReference>
<organism evidence="8 9">
    <name type="scientific">Agrobacterium fabrum</name>
    <dbReference type="NCBI Taxonomy" id="1176649"/>
    <lineage>
        <taxon>Bacteria</taxon>
        <taxon>Pseudomonadati</taxon>
        <taxon>Pseudomonadota</taxon>
        <taxon>Alphaproteobacteria</taxon>
        <taxon>Hyphomicrobiales</taxon>
        <taxon>Rhizobiaceae</taxon>
        <taxon>Rhizobium/Agrobacterium group</taxon>
        <taxon>Agrobacterium</taxon>
        <taxon>Agrobacterium tumefaciens complex</taxon>
    </lineage>
</organism>
<dbReference type="SUPFAM" id="SSF53335">
    <property type="entry name" value="S-adenosyl-L-methionine-dependent methyltransferases"/>
    <property type="match status" value="1"/>
</dbReference>
<evidence type="ECO:0000313" key="8">
    <source>
        <dbReference type="EMBL" id="PZP54322.1"/>
    </source>
</evidence>
<accession>A0A2W5HFG4</accession>
<feature type="active site" evidence="7">
    <location>
        <position position="88"/>
    </location>
</feature>
<sequence length="302" mass="33299">MALHTSRNDLCGVSLCAGVGGLELGLHIAEPDYRTVCYVEREAFPAATLVARMEDKALDQAPVWDDVTTFDGTPWRGKVHILTAGYPCQPFSFSGRRKGEEDPRHLWPHVRRIVTDLDPEWCFFENVEGHMSLGADTVFGDLRSLGFTVKAGLFSAAEIGASHQRRRLFIVAHANKIDLLHEDRDGTGQQLLQDEGRCGRGGITIRDRESGAALDANMAIDESLRSDTDASVQLPIFPPAPSEFERWSPILDRRPDLQPELFGLDHGMADRMDRSDAAGNGVVSLAAAYAWRTLKNAHLSGH</sequence>
<evidence type="ECO:0000256" key="7">
    <source>
        <dbReference type="PROSITE-ProRule" id="PRU01016"/>
    </source>
</evidence>
<dbReference type="PANTHER" id="PTHR46098:SF1">
    <property type="entry name" value="TRNA (CYTOSINE(38)-C(5))-METHYLTRANSFERASE"/>
    <property type="match status" value="1"/>
</dbReference>
<gene>
    <name evidence="8" type="ORF">DI595_00025</name>
</gene>
<protein>
    <recommendedName>
        <fullName evidence="1">DNA (cytosine-5-)-methyltransferase</fullName>
        <ecNumber evidence="1">2.1.1.37</ecNumber>
    </recommendedName>
</protein>
<dbReference type="EMBL" id="QFOL01000001">
    <property type="protein sequence ID" value="PZP54322.1"/>
    <property type="molecule type" value="Genomic_DNA"/>
</dbReference>
<evidence type="ECO:0000256" key="6">
    <source>
        <dbReference type="ARBA" id="ARBA00047422"/>
    </source>
</evidence>
<keyword evidence="4 7" id="KW-0949">S-adenosyl-L-methionine</keyword>
<evidence type="ECO:0000256" key="5">
    <source>
        <dbReference type="ARBA" id="ARBA00022747"/>
    </source>
</evidence>
<dbReference type="GO" id="GO:0032259">
    <property type="term" value="P:methylation"/>
    <property type="evidence" value="ECO:0007669"/>
    <property type="project" value="UniProtKB-KW"/>
</dbReference>
<dbReference type="PROSITE" id="PS51679">
    <property type="entry name" value="SAM_MT_C5"/>
    <property type="match status" value="1"/>
</dbReference>